<evidence type="ECO:0000256" key="3">
    <source>
        <dbReference type="ARBA" id="ARBA00023002"/>
    </source>
</evidence>
<sequence>MASQRLRVAVIGGGIGGLCLAQGLKRAGVDVAVYERDRTADSRLQGFRLNIEPTGSTALHACLPPALWEVLVATAGDPGAGITFLDERMRTLVRIGQDGGDRDPLDPATGGHAVSRITLRKLLLAGLDDAVRFGKEFTGFARADDGTVTAKFADGTTATADVLVAADGVNSRVWAQLHPAAGRTTLPATAVAGKLFLTEDNRRWLPEQLLAGMNVFWPRRDFLFTAIFRRREDPAAITARLGDRVRALGLEPERLLADAHDDDYVLWAFIAHRDSLPADFTPQAQADPAAVRAMLARRTAGWHPDLRRLLADSTPDTLYRTEFSAAEPLQPWQTGNVTGLGDAVHHMPPVGGLGGNAALRDAHRLCAALTAADRGEQPLPQALRAYEADLLRHGFETVREVVRNTDAAIVRSPLKRSASRWFFRACGAVPPLGRAVFGDR</sequence>
<name>A0A7W9LGG5_9ACTN</name>
<protein>
    <submittedName>
        <fullName evidence="6">2-polyprenyl-6-methoxyphenol hydroxylase-like FAD-dependent oxidoreductase</fullName>
    </submittedName>
</protein>
<dbReference type="Gene3D" id="3.50.50.60">
    <property type="entry name" value="FAD/NAD(P)-binding domain"/>
    <property type="match status" value="1"/>
</dbReference>
<dbReference type="InterPro" id="IPR036188">
    <property type="entry name" value="FAD/NAD-bd_sf"/>
</dbReference>
<keyword evidence="2" id="KW-0274">FAD</keyword>
<evidence type="ECO:0000256" key="1">
    <source>
        <dbReference type="ARBA" id="ARBA00022630"/>
    </source>
</evidence>
<dbReference type="PANTHER" id="PTHR47178">
    <property type="entry name" value="MONOOXYGENASE, FAD-BINDING"/>
    <property type="match status" value="1"/>
</dbReference>
<keyword evidence="3" id="KW-0560">Oxidoreductase</keyword>
<keyword evidence="4" id="KW-0503">Monooxygenase</keyword>
<gene>
    <name evidence="6" type="ORF">HD596_009574</name>
</gene>
<proteinExistence type="predicted"/>
<evidence type="ECO:0000259" key="5">
    <source>
        <dbReference type="Pfam" id="PF01494"/>
    </source>
</evidence>
<dbReference type="PANTHER" id="PTHR47178:SF6">
    <property type="entry name" value="FAD-BINDING DOMAIN-CONTAINING PROTEIN"/>
    <property type="match status" value="1"/>
</dbReference>
<dbReference type="RefSeq" id="WP_185079143.1">
    <property type="nucleotide sequence ID" value="NZ_JACHMB010000001.1"/>
</dbReference>
<dbReference type="SUPFAM" id="SSF51905">
    <property type="entry name" value="FAD/NAD(P)-binding domain"/>
    <property type="match status" value="1"/>
</dbReference>
<dbReference type="EMBL" id="JACHMB010000001">
    <property type="protein sequence ID" value="MBB5782818.1"/>
    <property type="molecule type" value="Genomic_DNA"/>
</dbReference>
<evidence type="ECO:0000313" key="7">
    <source>
        <dbReference type="Proteomes" id="UP000579153"/>
    </source>
</evidence>
<keyword evidence="1" id="KW-0285">Flavoprotein</keyword>
<comment type="caution">
    <text evidence="6">The sequence shown here is derived from an EMBL/GenBank/DDBJ whole genome shotgun (WGS) entry which is preliminary data.</text>
</comment>
<feature type="domain" description="FAD-binding" evidence="5">
    <location>
        <begin position="329"/>
        <end position="398"/>
    </location>
</feature>
<evidence type="ECO:0000256" key="2">
    <source>
        <dbReference type="ARBA" id="ARBA00022827"/>
    </source>
</evidence>
<dbReference type="PRINTS" id="PR00420">
    <property type="entry name" value="RNGMNOXGNASE"/>
</dbReference>
<dbReference type="Pfam" id="PF01494">
    <property type="entry name" value="FAD_binding_3"/>
    <property type="match status" value="1"/>
</dbReference>
<dbReference type="Pfam" id="PF13450">
    <property type="entry name" value="NAD_binding_8"/>
    <property type="match status" value="1"/>
</dbReference>
<dbReference type="InterPro" id="IPR002938">
    <property type="entry name" value="FAD-bd"/>
</dbReference>
<dbReference type="GO" id="GO:0004497">
    <property type="term" value="F:monooxygenase activity"/>
    <property type="evidence" value="ECO:0007669"/>
    <property type="project" value="UniProtKB-KW"/>
</dbReference>
<organism evidence="6 7">
    <name type="scientific">Nonomuraea jabiensis</name>
    <dbReference type="NCBI Taxonomy" id="882448"/>
    <lineage>
        <taxon>Bacteria</taxon>
        <taxon>Bacillati</taxon>
        <taxon>Actinomycetota</taxon>
        <taxon>Actinomycetes</taxon>
        <taxon>Streptosporangiales</taxon>
        <taxon>Streptosporangiaceae</taxon>
        <taxon>Nonomuraea</taxon>
    </lineage>
</organism>
<dbReference type="GO" id="GO:0071949">
    <property type="term" value="F:FAD binding"/>
    <property type="evidence" value="ECO:0007669"/>
    <property type="project" value="InterPro"/>
</dbReference>
<evidence type="ECO:0000313" key="6">
    <source>
        <dbReference type="EMBL" id="MBB5782818.1"/>
    </source>
</evidence>
<accession>A0A7W9LGG5</accession>
<evidence type="ECO:0000256" key="4">
    <source>
        <dbReference type="ARBA" id="ARBA00023033"/>
    </source>
</evidence>
<reference evidence="6 7" key="1">
    <citation type="submission" date="2020-08" db="EMBL/GenBank/DDBJ databases">
        <title>Sequencing the genomes of 1000 actinobacteria strains.</title>
        <authorList>
            <person name="Klenk H.-P."/>
        </authorList>
    </citation>
    <scope>NUCLEOTIDE SEQUENCE [LARGE SCALE GENOMIC DNA]</scope>
    <source>
        <strain evidence="6 7">DSM 45507</strain>
    </source>
</reference>
<dbReference type="AlphaFoldDB" id="A0A7W9LGG5"/>
<dbReference type="Proteomes" id="UP000579153">
    <property type="component" value="Unassembled WGS sequence"/>
</dbReference>
<keyword evidence="7" id="KW-1185">Reference proteome</keyword>